<accession>A0AAV7NH60</accession>
<dbReference type="AlphaFoldDB" id="A0AAV7NH60"/>
<feature type="compositionally biased region" description="Basic and acidic residues" evidence="1">
    <location>
        <begin position="35"/>
        <end position="44"/>
    </location>
</feature>
<keyword evidence="3" id="KW-1185">Reference proteome</keyword>
<dbReference type="EMBL" id="JANPWB010000012">
    <property type="protein sequence ID" value="KAJ1114427.1"/>
    <property type="molecule type" value="Genomic_DNA"/>
</dbReference>
<name>A0AAV7NH60_PLEWA</name>
<sequence>MQHHTLCGLQQDSRPDPWLPDLTAGQKTNTAAEQASHDGSDSLRSRSHVGHKCNAAGRLDIACGVTVSVSGKRLGLVPGLGHIACLHGRTYHW</sequence>
<comment type="caution">
    <text evidence="2">The sequence shown here is derived from an EMBL/GenBank/DDBJ whole genome shotgun (WGS) entry which is preliminary data.</text>
</comment>
<evidence type="ECO:0000256" key="1">
    <source>
        <dbReference type="SAM" id="MobiDB-lite"/>
    </source>
</evidence>
<dbReference type="Proteomes" id="UP001066276">
    <property type="component" value="Chromosome 8"/>
</dbReference>
<evidence type="ECO:0000313" key="2">
    <source>
        <dbReference type="EMBL" id="KAJ1114427.1"/>
    </source>
</evidence>
<proteinExistence type="predicted"/>
<protein>
    <submittedName>
        <fullName evidence="2">Uncharacterized protein</fullName>
    </submittedName>
</protein>
<organism evidence="2 3">
    <name type="scientific">Pleurodeles waltl</name>
    <name type="common">Iberian ribbed newt</name>
    <dbReference type="NCBI Taxonomy" id="8319"/>
    <lineage>
        <taxon>Eukaryota</taxon>
        <taxon>Metazoa</taxon>
        <taxon>Chordata</taxon>
        <taxon>Craniata</taxon>
        <taxon>Vertebrata</taxon>
        <taxon>Euteleostomi</taxon>
        <taxon>Amphibia</taxon>
        <taxon>Batrachia</taxon>
        <taxon>Caudata</taxon>
        <taxon>Salamandroidea</taxon>
        <taxon>Salamandridae</taxon>
        <taxon>Pleurodelinae</taxon>
        <taxon>Pleurodeles</taxon>
    </lineage>
</organism>
<feature type="region of interest" description="Disordered" evidence="1">
    <location>
        <begin position="1"/>
        <end position="49"/>
    </location>
</feature>
<evidence type="ECO:0000313" key="3">
    <source>
        <dbReference type="Proteomes" id="UP001066276"/>
    </source>
</evidence>
<gene>
    <name evidence="2" type="ORF">NDU88_002664</name>
</gene>
<reference evidence="2" key="1">
    <citation type="journal article" date="2022" name="bioRxiv">
        <title>Sequencing and chromosome-scale assembly of the giantPleurodeles waltlgenome.</title>
        <authorList>
            <person name="Brown T."/>
            <person name="Elewa A."/>
            <person name="Iarovenko S."/>
            <person name="Subramanian E."/>
            <person name="Araus A.J."/>
            <person name="Petzold A."/>
            <person name="Susuki M."/>
            <person name="Suzuki K.-i.T."/>
            <person name="Hayashi T."/>
            <person name="Toyoda A."/>
            <person name="Oliveira C."/>
            <person name="Osipova E."/>
            <person name="Leigh N.D."/>
            <person name="Simon A."/>
            <person name="Yun M.H."/>
        </authorList>
    </citation>
    <scope>NUCLEOTIDE SEQUENCE</scope>
    <source>
        <strain evidence="2">20211129_DDA</strain>
        <tissue evidence="2">Liver</tissue>
    </source>
</reference>